<reference evidence="2" key="1">
    <citation type="journal article" date="2015" name="Proc. Natl. Acad. Sci. U.S.A.">
        <title>Bacterial clade with the ribosomal RNA operon on a small plasmid rather than the chromosome.</title>
        <authorList>
            <person name="Anda M."/>
            <person name="Ohtsubo Y."/>
            <person name="Okubo T."/>
            <person name="Sugawara M."/>
            <person name="Nagata Y."/>
            <person name="Tsuda M."/>
            <person name="Minamisawa K."/>
            <person name="Mitsui H."/>
        </authorList>
    </citation>
    <scope>NUCLEOTIDE SEQUENCE</scope>
    <source>
        <strain evidence="2">DSM 15513</strain>
    </source>
</reference>
<evidence type="ECO:0008006" key="3">
    <source>
        <dbReference type="Google" id="ProtNLM"/>
    </source>
</evidence>
<dbReference type="EMBL" id="LC066395">
    <property type="protein sequence ID" value="BAT30787.1"/>
    <property type="molecule type" value="Genomic_DNA"/>
</dbReference>
<feature type="chain" id="PRO_5006058284" description="Lipoprotein" evidence="1">
    <location>
        <begin position="28"/>
        <end position="192"/>
    </location>
</feature>
<feature type="signal peptide" evidence="1">
    <location>
        <begin position="1"/>
        <end position="27"/>
    </location>
</feature>
<protein>
    <recommendedName>
        <fullName evidence="3">Lipoprotein</fullName>
    </recommendedName>
</protein>
<accession>A0A0P0ZA47</accession>
<dbReference type="RefSeq" id="WP_040489119.1">
    <property type="nucleotide sequence ID" value="NZ_BBWO01000012.1"/>
</dbReference>
<proteinExistence type="predicted"/>
<keyword evidence="1" id="KW-0732">Signal</keyword>
<sequence length="192" mass="19750">MIQGKPRRSLRGSHLSFVAAVAGMFLAACSSTDTGEGLGETAASVGAPPVPNGQPTGFATQGTAASYCPAVEVRQGTGILDKDEGTELAYSANIIGAQSTCRIVDGQLRMKVDVGGRIAPGPAAPGAVQLPLRIAVLRGDDVIYSELGRVPTSANAGGEAQNFTYTDDRIVFAEPKEQNIKVFTGFDEGPPG</sequence>
<dbReference type="OrthoDB" id="8446614at2"/>
<organism evidence="2">
    <name type="scientific">Fulvimarina pelagi</name>
    <dbReference type="NCBI Taxonomy" id="217511"/>
    <lineage>
        <taxon>Bacteria</taxon>
        <taxon>Pseudomonadati</taxon>
        <taxon>Pseudomonadota</taxon>
        <taxon>Alphaproteobacteria</taxon>
        <taxon>Hyphomicrobiales</taxon>
        <taxon>Aurantimonadaceae</taxon>
        <taxon>Fulvimarina</taxon>
    </lineage>
</organism>
<dbReference type="PROSITE" id="PS51257">
    <property type="entry name" value="PROKAR_LIPOPROTEIN"/>
    <property type="match status" value="1"/>
</dbReference>
<name>A0A0P0ZA47_9HYPH</name>
<dbReference type="AlphaFoldDB" id="A0A0P0ZA47"/>
<evidence type="ECO:0000256" key="1">
    <source>
        <dbReference type="SAM" id="SignalP"/>
    </source>
</evidence>
<evidence type="ECO:0000313" key="2">
    <source>
        <dbReference type="EMBL" id="BAT30787.1"/>
    </source>
</evidence>